<evidence type="ECO:0000313" key="1">
    <source>
        <dbReference type="EMBL" id="RXH38176.1"/>
    </source>
</evidence>
<evidence type="ECO:0000313" key="2">
    <source>
        <dbReference type="Proteomes" id="UP000290565"/>
    </source>
</evidence>
<gene>
    <name evidence="1" type="ORF">XH94_23140</name>
</gene>
<accession>A0A4Q0SKE2</accession>
<dbReference type="Proteomes" id="UP000290565">
    <property type="component" value="Unassembled WGS sequence"/>
</dbReference>
<dbReference type="AlphaFoldDB" id="A0A4Q0SKE2"/>
<reference evidence="1 2" key="1">
    <citation type="submission" date="2015-04" db="EMBL/GenBank/DDBJ databases">
        <title>Comparative genomics of rhizobia nodulating Arachis hypogaea in China.</title>
        <authorList>
            <person name="Li Y."/>
        </authorList>
    </citation>
    <scope>NUCLEOTIDE SEQUENCE [LARGE SCALE GENOMIC DNA]</scope>
    <source>
        <strain evidence="1 2">CCBAU 51787</strain>
    </source>
</reference>
<name>A0A4Q0SKE2_9BRAD</name>
<sequence>MGKVVARSSGREQVVFGTVLFGHAWRRRCRRTMGLFINTMPLRLDKPAHHTCPPARAARA</sequence>
<protein>
    <recommendedName>
        <fullName evidence="3">Condensation domain-containing protein</fullName>
    </recommendedName>
</protein>
<proteinExistence type="predicted"/>
<organism evidence="1 2">
    <name type="scientific">Bradyrhizobium zhanjiangense</name>
    <dbReference type="NCBI Taxonomy" id="1325107"/>
    <lineage>
        <taxon>Bacteria</taxon>
        <taxon>Pseudomonadati</taxon>
        <taxon>Pseudomonadota</taxon>
        <taxon>Alphaproteobacteria</taxon>
        <taxon>Hyphomicrobiales</taxon>
        <taxon>Nitrobacteraceae</taxon>
        <taxon>Bradyrhizobium</taxon>
    </lineage>
</organism>
<comment type="caution">
    <text evidence="1">The sequence shown here is derived from an EMBL/GenBank/DDBJ whole genome shotgun (WGS) entry which is preliminary data.</text>
</comment>
<dbReference type="Gene3D" id="3.30.559.30">
    <property type="entry name" value="Nonribosomal peptide synthetase, condensation domain"/>
    <property type="match status" value="1"/>
</dbReference>
<dbReference type="EMBL" id="LBJM01000062">
    <property type="protein sequence ID" value="RXH38176.1"/>
    <property type="molecule type" value="Genomic_DNA"/>
</dbReference>
<evidence type="ECO:0008006" key="3">
    <source>
        <dbReference type="Google" id="ProtNLM"/>
    </source>
</evidence>
<dbReference type="SUPFAM" id="SSF52777">
    <property type="entry name" value="CoA-dependent acyltransferases"/>
    <property type="match status" value="1"/>
</dbReference>